<reference evidence="4" key="4">
    <citation type="journal article" date="2014" name="Genome Announc.">
        <title>Draft genome sequences of six enterohepatic helicobacter species isolated from humans and one from rhesus macaques.</title>
        <authorList>
            <person name="Shen Z."/>
            <person name="Sheh A."/>
            <person name="Young S.K."/>
            <person name="Abouelliel A."/>
            <person name="Ward D.V."/>
            <person name="Earl A.M."/>
            <person name="Fox J.G."/>
        </authorList>
    </citation>
    <scope>NUCLEOTIDE SEQUENCE [LARGE SCALE GENOMIC DNA]</scope>
    <source>
        <strain evidence="4">CCUG 18818</strain>
    </source>
</reference>
<evidence type="ECO:0000313" key="4">
    <source>
        <dbReference type="Proteomes" id="UP000005755"/>
    </source>
</evidence>
<keyword evidence="1" id="KW-0732">Signal</keyword>
<dbReference type="Proteomes" id="UP000006036">
    <property type="component" value="Chromosome 1"/>
</dbReference>
<reference evidence="2" key="3">
    <citation type="submission" date="2012-07" db="EMBL/GenBank/DDBJ databases">
        <authorList>
            <person name="Akiyama T."/>
            <person name="Takeshita N."/>
            <person name="Ohmagari N."/>
            <person name="Kirikae T."/>
        </authorList>
    </citation>
    <scope>NUCLEOTIDE SEQUENCE</scope>
    <source>
        <strain evidence="2">ATCC BAA-847</strain>
    </source>
</reference>
<dbReference type="KEGG" id="hcb:HCBAA847_1562"/>
<organism evidence="2 5">
    <name type="scientific">Helicobacter cinaedi CCUG 18818 = ATCC BAA-847</name>
    <dbReference type="NCBI Taxonomy" id="537971"/>
    <lineage>
        <taxon>Bacteria</taxon>
        <taxon>Pseudomonadati</taxon>
        <taxon>Campylobacterota</taxon>
        <taxon>Epsilonproteobacteria</taxon>
        <taxon>Campylobacterales</taxon>
        <taxon>Helicobacteraceae</taxon>
        <taxon>Helicobacter</taxon>
    </lineage>
</organism>
<sequence length="136" mass="16083">MKKRVYFFVSLFFCFYSANAEEFLDSYRKVAELGWLGLAYCTGINDENEMKKDIDNLSLDPTRHKIKIMDSKTAFNELKQYIDTEKEFYGVNDKNPELSYKNFKGCIKMFYYGAGYGSGYQFEVERIVKKYCKECK</sequence>
<feature type="signal peptide" evidence="1">
    <location>
        <begin position="1"/>
        <end position="20"/>
    </location>
</feature>
<feature type="chain" id="PRO_5042532640" evidence="1">
    <location>
        <begin position="21"/>
        <end position="136"/>
    </location>
</feature>
<dbReference type="AlphaFoldDB" id="A0AAI8MJS4"/>
<evidence type="ECO:0000256" key="1">
    <source>
        <dbReference type="SAM" id="SignalP"/>
    </source>
</evidence>
<gene>
    <name evidence="2" type="ORF">HCBAA847_1562</name>
    <name evidence="3" type="ORF">HCCG_02183</name>
</gene>
<evidence type="ECO:0000313" key="3">
    <source>
        <dbReference type="EMBL" id="EFR47634.1"/>
    </source>
</evidence>
<reference evidence="3" key="1">
    <citation type="submission" date="2008-08" db="EMBL/GenBank/DDBJ databases">
        <title>Annotation of Helicobacter cinaedi strain CCUG 18818.</title>
        <authorList>
            <consortium name="The Broad Institute Genome Sequencing Platform"/>
            <person name="Fox J.G."/>
            <person name="Shen Z."/>
            <person name="Charoenlap N."/>
            <person name="Schauer D.B."/>
            <person name="Ward D."/>
            <person name="Mehta T."/>
            <person name="Young S."/>
            <person name="Jaffe D."/>
            <person name="Gnerre S."/>
            <person name="Berlin A."/>
            <person name="Heiman D."/>
            <person name="Hepburn T."/>
            <person name="Shea T."/>
            <person name="Sykes S."/>
            <person name="Alvarado L."/>
            <person name="Kodira C."/>
            <person name="Borodovsky M."/>
            <person name="Lander E."/>
            <person name="Galagan J."/>
            <person name="Nusbaum C."/>
            <person name="Birren B."/>
        </authorList>
    </citation>
    <scope>NUCLEOTIDE SEQUENCE</scope>
    <source>
        <strain evidence="3">CCUG 18818</strain>
    </source>
</reference>
<dbReference type="RefSeq" id="WP_002957534.1">
    <property type="nucleotide sequence ID" value="NC_020555.1"/>
</dbReference>
<proteinExistence type="predicted"/>
<evidence type="ECO:0000313" key="5">
    <source>
        <dbReference type="Proteomes" id="UP000006036"/>
    </source>
</evidence>
<protein>
    <submittedName>
        <fullName evidence="2">Uncharacterized protein</fullName>
    </submittedName>
</protein>
<accession>A0AAI8MJS4</accession>
<reference evidence="2 5" key="2">
    <citation type="journal article" date="2012" name="J. Bacteriol.">
        <title>Complete Genome Sequence of Helicobacter cinaedi Type Strain ATCC BAA-847.</title>
        <authorList>
            <person name="Miyoshi-Akiyama T."/>
            <person name="Takeshita N."/>
            <person name="Ohmagari N."/>
            <person name="Kirikae T."/>
        </authorList>
    </citation>
    <scope>NUCLEOTIDE SEQUENCE [LARGE SCALE GENOMIC DNA]</scope>
    <source>
        <strain evidence="2 5">ATCC BAA-847</strain>
    </source>
</reference>
<dbReference type="Proteomes" id="UP000005755">
    <property type="component" value="Unassembled WGS sequence"/>
</dbReference>
<dbReference type="EMBL" id="AP012492">
    <property type="protein sequence ID" value="BAM32792.1"/>
    <property type="molecule type" value="Genomic_DNA"/>
</dbReference>
<keyword evidence="4" id="KW-1185">Reference proteome</keyword>
<name>A0AAI8MJS4_9HELI</name>
<dbReference type="EMBL" id="DS990395">
    <property type="protein sequence ID" value="EFR47634.1"/>
    <property type="molecule type" value="Genomic_DNA"/>
</dbReference>
<evidence type="ECO:0000313" key="2">
    <source>
        <dbReference type="EMBL" id="BAM32792.1"/>
    </source>
</evidence>